<evidence type="ECO:0000256" key="1">
    <source>
        <dbReference type="SAM" id="MobiDB-lite"/>
    </source>
</evidence>
<dbReference type="InterPro" id="IPR046521">
    <property type="entry name" value="DUF6698"/>
</dbReference>
<organism evidence="2 3">
    <name type="scientific">Favolaschia claudopus</name>
    <dbReference type="NCBI Taxonomy" id="2862362"/>
    <lineage>
        <taxon>Eukaryota</taxon>
        <taxon>Fungi</taxon>
        <taxon>Dikarya</taxon>
        <taxon>Basidiomycota</taxon>
        <taxon>Agaricomycotina</taxon>
        <taxon>Agaricomycetes</taxon>
        <taxon>Agaricomycetidae</taxon>
        <taxon>Agaricales</taxon>
        <taxon>Marasmiineae</taxon>
        <taxon>Mycenaceae</taxon>
        <taxon>Favolaschia</taxon>
    </lineage>
</organism>
<gene>
    <name evidence="2" type="ORF">R3P38DRAFT_3531620</name>
</gene>
<dbReference type="Pfam" id="PF20414">
    <property type="entry name" value="DUF6698"/>
    <property type="match status" value="1"/>
</dbReference>
<reference evidence="2 3" key="1">
    <citation type="journal article" date="2024" name="J Genomics">
        <title>Draft genome sequencing and assembly of Favolaschia claudopus CIRM-BRFM 2984 isolated from oak limbs.</title>
        <authorList>
            <person name="Navarro D."/>
            <person name="Drula E."/>
            <person name="Chaduli D."/>
            <person name="Cazenave R."/>
            <person name="Ahrendt S."/>
            <person name="Wang J."/>
            <person name="Lipzen A."/>
            <person name="Daum C."/>
            <person name="Barry K."/>
            <person name="Grigoriev I.V."/>
            <person name="Favel A."/>
            <person name="Rosso M.N."/>
            <person name="Martin F."/>
        </authorList>
    </citation>
    <scope>NUCLEOTIDE SEQUENCE [LARGE SCALE GENOMIC DNA]</scope>
    <source>
        <strain evidence="2 3">CIRM-BRFM 2984</strain>
    </source>
</reference>
<name>A0AAW0BHL0_9AGAR</name>
<dbReference type="AlphaFoldDB" id="A0AAW0BHL0"/>
<protein>
    <submittedName>
        <fullName evidence="2">Uncharacterized protein</fullName>
    </submittedName>
</protein>
<comment type="caution">
    <text evidence="2">The sequence shown here is derived from an EMBL/GenBank/DDBJ whole genome shotgun (WGS) entry which is preliminary data.</text>
</comment>
<evidence type="ECO:0000313" key="3">
    <source>
        <dbReference type="Proteomes" id="UP001362999"/>
    </source>
</evidence>
<dbReference type="Proteomes" id="UP001362999">
    <property type="component" value="Unassembled WGS sequence"/>
</dbReference>
<keyword evidence="3" id="KW-1185">Reference proteome</keyword>
<sequence>MTDTHCDTSTKPNSLCLITARDHGQAEVEVILRTFNIPGADATVDELREALRETQLELARTQVELRAYQTIAQTTSGSKKKPQANPHKYLDAIQALGKSFALMHEPWLTSAVFGARPADGPPAHSTAEEIDAIFKSSKLYNRLLTCILYEHVPVKFHSLVDASSFPGFKDNFLRYMSIGRSNFVERLKASWEKLQTESDMKRTPEEFLYFPGDDKSKLPLLSPPIFYSGLKKDAKGWLLNPILPMSLRCLLYGPASIKDKGKAKPTSKTYGVMWNIQELTIESISFVLIAIFFVLSDKDTSFEEKGKTSHIPYQSHFHAHKTRLMKYRDTAGVRNIIRFWSEIVFAGVSRTVTEGPLNDSDAEAASDAEFAQAMEELSLGDVDDGDDEGDQHIPERQATPPPGPNPAAREEEDLSPLSEDEPVAPWLGANGMDPTPELSALITHALARLMKAPKLVEILSEDEQTARVCSVGAVLLQLLAIQHELNEPFNLNGDLFLDITRDRVVVREKFQGLLALDLMLTELWDVRHGIATLMNFKKNHTVWIEDHPPLFKRIAPSQFLPSPAISVVLRSKKKLARKGLIARKPGVTIVSPRKLRSGSILL</sequence>
<dbReference type="EMBL" id="JAWWNJ010000033">
    <property type="protein sequence ID" value="KAK7025767.1"/>
    <property type="molecule type" value="Genomic_DNA"/>
</dbReference>
<accession>A0AAW0BHL0</accession>
<feature type="region of interest" description="Disordered" evidence="1">
    <location>
        <begin position="380"/>
        <end position="430"/>
    </location>
</feature>
<feature type="compositionally biased region" description="Acidic residues" evidence="1">
    <location>
        <begin position="410"/>
        <end position="422"/>
    </location>
</feature>
<evidence type="ECO:0000313" key="2">
    <source>
        <dbReference type="EMBL" id="KAK7025767.1"/>
    </source>
</evidence>
<proteinExistence type="predicted"/>